<dbReference type="InterPro" id="IPR000160">
    <property type="entry name" value="GGDEF_dom"/>
</dbReference>
<dbReference type="AlphaFoldDB" id="A0A1I6JMY0"/>
<dbReference type="CDD" id="cd01949">
    <property type="entry name" value="GGDEF"/>
    <property type="match status" value="1"/>
</dbReference>
<feature type="transmembrane region" description="Helical" evidence="2">
    <location>
        <begin position="173"/>
        <end position="193"/>
    </location>
</feature>
<evidence type="ECO:0000256" key="1">
    <source>
        <dbReference type="ARBA" id="ARBA00012528"/>
    </source>
</evidence>
<evidence type="ECO:0000313" key="4">
    <source>
        <dbReference type="EMBL" id="SFR80251.1"/>
    </source>
</evidence>
<dbReference type="NCBIfam" id="TIGR00254">
    <property type="entry name" value="GGDEF"/>
    <property type="match status" value="1"/>
</dbReference>
<proteinExistence type="predicted"/>
<dbReference type="Gene3D" id="3.30.70.270">
    <property type="match status" value="1"/>
</dbReference>
<dbReference type="GO" id="GO:0052621">
    <property type="term" value="F:diguanylate cyclase activity"/>
    <property type="evidence" value="ECO:0007669"/>
    <property type="project" value="UniProtKB-EC"/>
</dbReference>
<dbReference type="InterPro" id="IPR029787">
    <property type="entry name" value="Nucleotide_cyclase"/>
</dbReference>
<gene>
    <name evidence="4" type="ORF">SAMN05192580_0548</name>
</gene>
<feature type="transmembrane region" description="Helical" evidence="2">
    <location>
        <begin position="122"/>
        <end position="141"/>
    </location>
</feature>
<dbReference type="Pfam" id="PF00990">
    <property type="entry name" value="GGDEF"/>
    <property type="match status" value="1"/>
</dbReference>
<keyword evidence="5" id="KW-1185">Reference proteome</keyword>
<keyword evidence="2" id="KW-0472">Membrane</keyword>
<accession>A0A1I6JMY0</accession>
<evidence type="ECO:0000256" key="2">
    <source>
        <dbReference type="SAM" id="Phobius"/>
    </source>
</evidence>
<dbReference type="RefSeq" id="WP_093310317.1">
    <property type="nucleotide sequence ID" value="NZ_FOZG01000001.1"/>
</dbReference>
<keyword evidence="2" id="KW-0812">Transmembrane</keyword>
<dbReference type="EMBL" id="FOZG01000001">
    <property type="protein sequence ID" value="SFR80251.1"/>
    <property type="molecule type" value="Genomic_DNA"/>
</dbReference>
<dbReference type="PANTHER" id="PTHR45138:SF24">
    <property type="entry name" value="DIGUANYLATE CYCLASE DGCC-RELATED"/>
    <property type="match status" value="1"/>
</dbReference>
<organism evidence="4 5">
    <name type="scientific">Sphingomonas jatrophae</name>
    <dbReference type="NCBI Taxonomy" id="1166337"/>
    <lineage>
        <taxon>Bacteria</taxon>
        <taxon>Pseudomonadati</taxon>
        <taxon>Pseudomonadota</taxon>
        <taxon>Alphaproteobacteria</taxon>
        <taxon>Sphingomonadales</taxon>
        <taxon>Sphingomonadaceae</taxon>
        <taxon>Sphingomonas</taxon>
    </lineage>
</organism>
<evidence type="ECO:0000313" key="5">
    <source>
        <dbReference type="Proteomes" id="UP000198824"/>
    </source>
</evidence>
<dbReference type="InterPro" id="IPR043128">
    <property type="entry name" value="Rev_trsase/Diguanyl_cyclase"/>
</dbReference>
<reference evidence="4 5" key="1">
    <citation type="submission" date="2016-10" db="EMBL/GenBank/DDBJ databases">
        <authorList>
            <person name="de Groot N.N."/>
        </authorList>
    </citation>
    <scope>NUCLEOTIDE SEQUENCE [LARGE SCALE GENOMIC DNA]</scope>
    <source>
        <strain evidence="4 5">S5-249</strain>
    </source>
</reference>
<feature type="transmembrane region" description="Helical" evidence="2">
    <location>
        <begin position="150"/>
        <end position="167"/>
    </location>
</feature>
<dbReference type="GO" id="GO:0005886">
    <property type="term" value="C:plasma membrane"/>
    <property type="evidence" value="ECO:0007669"/>
    <property type="project" value="TreeGrafter"/>
</dbReference>
<feature type="domain" description="GGDEF" evidence="3">
    <location>
        <begin position="239"/>
        <end position="363"/>
    </location>
</feature>
<feature type="transmembrane region" description="Helical" evidence="2">
    <location>
        <begin position="99"/>
        <end position="116"/>
    </location>
</feature>
<feature type="transmembrane region" description="Helical" evidence="2">
    <location>
        <begin position="39"/>
        <end position="57"/>
    </location>
</feature>
<evidence type="ECO:0000259" key="3">
    <source>
        <dbReference type="PROSITE" id="PS50887"/>
    </source>
</evidence>
<dbReference type="PANTHER" id="PTHR45138">
    <property type="entry name" value="REGULATORY COMPONENTS OF SENSORY TRANSDUCTION SYSTEM"/>
    <property type="match status" value="1"/>
</dbReference>
<dbReference type="PROSITE" id="PS50887">
    <property type="entry name" value="GGDEF"/>
    <property type="match status" value="1"/>
</dbReference>
<dbReference type="GO" id="GO:0043709">
    <property type="term" value="P:cell adhesion involved in single-species biofilm formation"/>
    <property type="evidence" value="ECO:0007669"/>
    <property type="project" value="TreeGrafter"/>
</dbReference>
<name>A0A1I6JMY0_9SPHN</name>
<keyword evidence="2" id="KW-1133">Transmembrane helix</keyword>
<dbReference type="GO" id="GO:1902201">
    <property type="term" value="P:negative regulation of bacterial-type flagellum-dependent cell motility"/>
    <property type="evidence" value="ECO:0007669"/>
    <property type="project" value="TreeGrafter"/>
</dbReference>
<dbReference type="STRING" id="1166337.SAMN05192580_0548"/>
<dbReference type="OrthoDB" id="9812260at2"/>
<protein>
    <recommendedName>
        <fullName evidence="1">diguanylate cyclase</fullName>
        <ecNumber evidence="1">2.7.7.65</ecNumber>
    </recommendedName>
</protein>
<sequence>MGIAHQRWGSRLLDRLIASDQPDEIRAQLLQTVLQRRPALILSSTAIGLMSLSAALLLRNPWAIGWLALDLLLIGYRLFLSIRYEPADAPAPEWEVRRVMGLSLAIFGLLGIGAFFCFRSGAPLLALIGTISVMGLVGGLVSRWAAFPRLGLATMAAVGLLAAAGLATAPDPAIRPAALQLLLIVAGTAALTVQNHRTLLAMLLARAEAARLAATDALTRLPNRAQLVETLRSRCDAPGAFALLFLDLDGFKSVNDRDGHAAGDAMLQAVGAALAQVEGGAAHRIGGDEFVLIVPGGATEAGLVAARTSEAVSVAGQGRIGASIGVALAPEDGRDPDRLMTRADHALYVAKRAGRGRTRFWREVMLERVA</sequence>
<feature type="transmembrane region" description="Helical" evidence="2">
    <location>
        <begin position="63"/>
        <end position="79"/>
    </location>
</feature>
<dbReference type="SUPFAM" id="SSF55073">
    <property type="entry name" value="Nucleotide cyclase"/>
    <property type="match status" value="1"/>
</dbReference>
<dbReference type="EC" id="2.7.7.65" evidence="1"/>
<dbReference type="SMART" id="SM00267">
    <property type="entry name" value="GGDEF"/>
    <property type="match status" value="1"/>
</dbReference>
<dbReference type="InterPro" id="IPR050469">
    <property type="entry name" value="Diguanylate_Cyclase"/>
</dbReference>
<dbReference type="Proteomes" id="UP000198824">
    <property type="component" value="Unassembled WGS sequence"/>
</dbReference>